<keyword evidence="3" id="KW-1185">Reference proteome</keyword>
<reference evidence="2" key="1">
    <citation type="submission" date="2020-06" db="EMBL/GenBank/DDBJ databases">
        <authorList>
            <consortium name="Plant Systems Biology data submission"/>
        </authorList>
    </citation>
    <scope>NUCLEOTIDE SEQUENCE</scope>
    <source>
        <strain evidence="2">D6</strain>
    </source>
</reference>
<dbReference type="Proteomes" id="UP001153069">
    <property type="component" value="Unassembled WGS sequence"/>
</dbReference>
<evidence type="ECO:0000313" key="3">
    <source>
        <dbReference type="Proteomes" id="UP001153069"/>
    </source>
</evidence>
<feature type="region of interest" description="Disordered" evidence="1">
    <location>
        <begin position="300"/>
        <end position="343"/>
    </location>
</feature>
<gene>
    <name evidence="2" type="ORF">SEMRO_3530_G348952.1</name>
</gene>
<comment type="caution">
    <text evidence="2">The sequence shown here is derived from an EMBL/GenBank/DDBJ whole genome shotgun (WGS) entry which is preliminary data.</text>
</comment>
<dbReference type="EMBL" id="CAICTM010003528">
    <property type="protein sequence ID" value="CAB9531432.1"/>
    <property type="molecule type" value="Genomic_DNA"/>
</dbReference>
<organism evidence="2 3">
    <name type="scientific">Seminavis robusta</name>
    <dbReference type="NCBI Taxonomy" id="568900"/>
    <lineage>
        <taxon>Eukaryota</taxon>
        <taxon>Sar</taxon>
        <taxon>Stramenopiles</taxon>
        <taxon>Ochrophyta</taxon>
        <taxon>Bacillariophyta</taxon>
        <taxon>Bacillariophyceae</taxon>
        <taxon>Bacillariophycidae</taxon>
        <taxon>Naviculales</taxon>
        <taxon>Naviculaceae</taxon>
        <taxon>Seminavis</taxon>
    </lineage>
</organism>
<feature type="compositionally biased region" description="Basic and acidic residues" evidence="1">
    <location>
        <begin position="309"/>
        <end position="343"/>
    </location>
</feature>
<protein>
    <submittedName>
        <fullName evidence="2">Uncharacterized protein</fullName>
    </submittedName>
</protein>
<dbReference type="AlphaFoldDB" id="A0A9N8HZF5"/>
<name>A0A9N8HZF5_9STRA</name>
<evidence type="ECO:0000256" key="1">
    <source>
        <dbReference type="SAM" id="MobiDB-lite"/>
    </source>
</evidence>
<evidence type="ECO:0000313" key="2">
    <source>
        <dbReference type="EMBL" id="CAB9531432.1"/>
    </source>
</evidence>
<proteinExistence type="predicted"/>
<accession>A0A9N8HZF5</accession>
<sequence length="343" mass="39223">MNDRLISNFETNRISKEEFASRSCLVFGEARRYHLSSTASGGDSCRQATALLARLQSDPTKSSVVLFASYESGLLRIRQSHRGATPQNIDPESLTDESDSAESFANKVRDALSITGSGMILLALAWTGESSQRLFQMYPEFKSGDSTYKTNSEKRELHMMFQQQTGVGKPFSNAVVQLCNWHKLNRNLTKSSKFKSIIAQLTETDDVIEWEMIVSWLWKFARYQTREEADLSQQMLMHYLDEDEDLHRGRLGGELIEKLKVFLVESFFLKKDLFFSYHLQTKAHFGQITSTISEVENAAMKGDSMGPKPYHDIDLSQQSIEKREARRNREKEMAAAHEENENM</sequence>